<dbReference type="KEGG" id="lbc:LACBIDRAFT_300260"/>
<sequence>MLSPATMSETAISSVVLIVRQYQSVVVDNSTLLGQPLFLSSPALHPLTNLVAPFFTAIADASNSEDRAIAVLNWFIVSSPFHGTVMERSRIH</sequence>
<dbReference type="GeneID" id="6078668"/>
<dbReference type="AlphaFoldDB" id="B0DGC2"/>
<proteinExistence type="predicted"/>
<dbReference type="HOGENOM" id="CLU_2413619_0_0_1"/>
<accession>B0DGC2</accession>
<protein>
    <submittedName>
        <fullName evidence="1">Predicted protein</fullName>
    </submittedName>
</protein>
<dbReference type="RefSeq" id="XP_001882985.1">
    <property type="nucleotide sequence ID" value="XM_001882950.1"/>
</dbReference>
<dbReference type="Proteomes" id="UP000001194">
    <property type="component" value="Unassembled WGS sequence"/>
</dbReference>
<evidence type="ECO:0000313" key="1">
    <source>
        <dbReference type="EMBL" id="EDR06124.1"/>
    </source>
</evidence>
<name>B0DGC2_LACBS</name>
<reference evidence="1 2" key="1">
    <citation type="journal article" date="2008" name="Nature">
        <title>The genome of Laccaria bicolor provides insights into mycorrhizal symbiosis.</title>
        <authorList>
            <person name="Martin F."/>
            <person name="Aerts A."/>
            <person name="Ahren D."/>
            <person name="Brun A."/>
            <person name="Danchin E.G.J."/>
            <person name="Duchaussoy F."/>
            <person name="Gibon J."/>
            <person name="Kohler A."/>
            <person name="Lindquist E."/>
            <person name="Pereda V."/>
            <person name="Salamov A."/>
            <person name="Shapiro H.J."/>
            <person name="Wuyts J."/>
            <person name="Blaudez D."/>
            <person name="Buee M."/>
            <person name="Brokstein P."/>
            <person name="Canbaeck B."/>
            <person name="Cohen D."/>
            <person name="Courty P.E."/>
            <person name="Coutinho P.M."/>
            <person name="Delaruelle C."/>
            <person name="Detter J.C."/>
            <person name="Deveau A."/>
            <person name="DiFazio S."/>
            <person name="Duplessis S."/>
            <person name="Fraissinet-Tachet L."/>
            <person name="Lucic E."/>
            <person name="Frey-Klett P."/>
            <person name="Fourrey C."/>
            <person name="Feussner I."/>
            <person name="Gay G."/>
            <person name="Grimwood J."/>
            <person name="Hoegger P.J."/>
            <person name="Jain P."/>
            <person name="Kilaru S."/>
            <person name="Labbe J."/>
            <person name="Lin Y.C."/>
            <person name="Legue V."/>
            <person name="Le Tacon F."/>
            <person name="Marmeisse R."/>
            <person name="Melayah D."/>
            <person name="Montanini B."/>
            <person name="Muratet M."/>
            <person name="Nehls U."/>
            <person name="Niculita-Hirzel H."/>
            <person name="Oudot-Le Secq M.P."/>
            <person name="Peter M."/>
            <person name="Quesneville H."/>
            <person name="Rajashekar B."/>
            <person name="Reich M."/>
            <person name="Rouhier N."/>
            <person name="Schmutz J."/>
            <person name="Yin T."/>
            <person name="Chalot M."/>
            <person name="Henrissat B."/>
            <person name="Kuees U."/>
            <person name="Lucas S."/>
            <person name="Van de Peer Y."/>
            <person name="Podila G.K."/>
            <person name="Polle A."/>
            <person name="Pukkila P.J."/>
            <person name="Richardson P.M."/>
            <person name="Rouze P."/>
            <person name="Sanders I.R."/>
            <person name="Stajich J.E."/>
            <person name="Tunlid A."/>
            <person name="Tuskan G."/>
            <person name="Grigoriev I.V."/>
        </authorList>
    </citation>
    <scope>NUCLEOTIDE SEQUENCE [LARGE SCALE GENOMIC DNA]</scope>
    <source>
        <strain evidence="2">S238N-H82 / ATCC MYA-4686</strain>
    </source>
</reference>
<dbReference type="EMBL" id="DS547109">
    <property type="protein sequence ID" value="EDR06124.1"/>
    <property type="molecule type" value="Genomic_DNA"/>
</dbReference>
<organism evidence="2">
    <name type="scientific">Laccaria bicolor (strain S238N-H82 / ATCC MYA-4686)</name>
    <name type="common">Bicoloured deceiver</name>
    <name type="synonym">Laccaria laccata var. bicolor</name>
    <dbReference type="NCBI Taxonomy" id="486041"/>
    <lineage>
        <taxon>Eukaryota</taxon>
        <taxon>Fungi</taxon>
        <taxon>Dikarya</taxon>
        <taxon>Basidiomycota</taxon>
        <taxon>Agaricomycotina</taxon>
        <taxon>Agaricomycetes</taxon>
        <taxon>Agaricomycetidae</taxon>
        <taxon>Agaricales</taxon>
        <taxon>Agaricineae</taxon>
        <taxon>Hydnangiaceae</taxon>
        <taxon>Laccaria</taxon>
    </lineage>
</organism>
<gene>
    <name evidence="1" type="ORF">LACBIDRAFT_300260</name>
</gene>
<dbReference type="InParanoid" id="B0DGC2"/>
<keyword evidence="2" id="KW-1185">Reference proteome</keyword>
<evidence type="ECO:0000313" key="2">
    <source>
        <dbReference type="Proteomes" id="UP000001194"/>
    </source>
</evidence>